<dbReference type="EMBL" id="CP012673">
    <property type="protein sequence ID" value="AUX40013.1"/>
    <property type="molecule type" value="Genomic_DNA"/>
</dbReference>
<accession>A0A2L0EL30</accession>
<dbReference type="Pfam" id="PF16859">
    <property type="entry name" value="TetR_C_11"/>
    <property type="match status" value="1"/>
</dbReference>
<feature type="region of interest" description="Disordered" evidence="5">
    <location>
        <begin position="192"/>
        <end position="240"/>
    </location>
</feature>
<dbReference type="Pfam" id="PF00440">
    <property type="entry name" value="TetR_N"/>
    <property type="match status" value="1"/>
</dbReference>
<dbReference type="PROSITE" id="PS50977">
    <property type="entry name" value="HTH_TETR_2"/>
    <property type="match status" value="1"/>
</dbReference>
<keyword evidence="3" id="KW-0804">Transcription</keyword>
<dbReference type="OrthoDB" id="9796019at2"/>
<dbReference type="Proteomes" id="UP000238348">
    <property type="component" value="Chromosome"/>
</dbReference>
<feature type="compositionally biased region" description="Basic and acidic residues" evidence="5">
    <location>
        <begin position="222"/>
        <end position="240"/>
    </location>
</feature>
<dbReference type="Gene3D" id="1.10.357.10">
    <property type="entry name" value="Tetracycline Repressor, domain 2"/>
    <property type="match status" value="1"/>
</dbReference>
<dbReference type="SUPFAM" id="SSF48498">
    <property type="entry name" value="Tetracyclin repressor-like, C-terminal domain"/>
    <property type="match status" value="1"/>
</dbReference>
<organism evidence="7 8">
    <name type="scientific">Sorangium cellulosum</name>
    <name type="common">Polyangium cellulosum</name>
    <dbReference type="NCBI Taxonomy" id="56"/>
    <lineage>
        <taxon>Bacteria</taxon>
        <taxon>Pseudomonadati</taxon>
        <taxon>Myxococcota</taxon>
        <taxon>Polyangia</taxon>
        <taxon>Polyangiales</taxon>
        <taxon>Polyangiaceae</taxon>
        <taxon>Sorangium</taxon>
    </lineage>
</organism>
<evidence type="ECO:0000256" key="3">
    <source>
        <dbReference type="ARBA" id="ARBA00023163"/>
    </source>
</evidence>
<dbReference type="InterPro" id="IPR009057">
    <property type="entry name" value="Homeodomain-like_sf"/>
</dbReference>
<evidence type="ECO:0000313" key="7">
    <source>
        <dbReference type="EMBL" id="AUX40013.1"/>
    </source>
</evidence>
<feature type="DNA-binding region" description="H-T-H motif" evidence="4">
    <location>
        <begin position="36"/>
        <end position="55"/>
    </location>
</feature>
<evidence type="ECO:0000256" key="5">
    <source>
        <dbReference type="SAM" id="MobiDB-lite"/>
    </source>
</evidence>
<reference evidence="7 8" key="1">
    <citation type="submission" date="2015-09" db="EMBL/GenBank/DDBJ databases">
        <title>Sorangium comparison.</title>
        <authorList>
            <person name="Zaburannyi N."/>
            <person name="Bunk B."/>
            <person name="Overmann J."/>
            <person name="Mueller R."/>
        </authorList>
    </citation>
    <scope>NUCLEOTIDE SEQUENCE [LARGE SCALE GENOMIC DNA]</scope>
    <source>
        <strain evidence="7 8">So ce26</strain>
    </source>
</reference>
<name>A0A2L0EL30_SORCE</name>
<dbReference type="GO" id="GO:0003700">
    <property type="term" value="F:DNA-binding transcription factor activity"/>
    <property type="evidence" value="ECO:0007669"/>
    <property type="project" value="TreeGrafter"/>
</dbReference>
<keyword evidence="2 4" id="KW-0238">DNA-binding</keyword>
<dbReference type="InterPro" id="IPR036271">
    <property type="entry name" value="Tet_transcr_reg_TetR-rel_C_sf"/>
</dbReference>
<evidence type="ECO:0000256" key="1">
    <source>
        <dbReference type="ARBA" id="ARBA00023015"/>
    </source>
</evidence>
<dbReference type="PANTHER" id="PTHR30055:SF148">
    <property type="entry name" value="TETR-FAMILY TRANSCRIPTIONAL REGULATOR"/>
    <property type="match status" value="1"/>
</dbReference>
<protein>
    <submittedName>
        <fullName evidence="7">TetR family transcriptional regulator</fullName>
    </submittedName>
</protein>
<keyword evidence="1" id="KW-0805">Transcription regulation</keyword>
<dbReference type="PANTHER" id="PTHR30055">
    <property type="entry name" value="HTH-TYPE TRANSCRIPTIONAL REGULATOR RUTR"/>
    <property type="match status" value="1"/>
</dbReference>
<proteinExistence type="predicted"/>
<feature type="domain" description="HTH tetR-type" evidence="6">
    <location>
        <begin position="13"/>
        <end position="73"/>
    </location>
</feature>
<dbReference type="InterPro" id="IPR011075">
    <property type="entry name" value="TetR_C"/>
</dbReference>
<dbReference type="RefSeq" id="WP_104977885.1">
    <property type="nucleotide sequence ID" value="NZ_CP012673.1"/>
</dbReference>
<evidence type="ECO:0000259" key="6">
    <source>
        <dbReference type="PROSITE" id="PS50977"/>
    </source>
</evidence>
<dbReference type="AlphaFoldDB" id="A0A2L0EL30"/>
<dbReference type="GO" id="GO:0000976">
    <property type="term" value="F:transcription cis-regulatory region binding"/>
    <property type="evidence" value="ECO:0007669"/>
    <property type="project" value="TreeGrafter"/>
</dbReference>
<sequence length="240" mass="26648">MTSPPGAKQQRGEPLVAKILETTLGEIARVGYEHLSIEEVAARAGVNKTTIYRRWPTPEVLALCAFERFSDNEGISDTGSLRGDLIDYLRRYREVCRSPSMLSLTRMLFAGGLEGKLGALIRERIEKDECGALVMFQRAIERGELPGDTDIELVRDLLLGSAQNLILFRHEQCTDEKIARVVDIMLLGAAHGGRAQRAPSAPPERARASAVTARRQGHVRRASGDGHRENEPPGDERRRR</sequence>
<evidence type="ECO:0000313" key="8">
    <source>
        <dbReference type="Proteomes" id="UP000238348"/>
    </source>
</evidence>
<dbReference type="Gene3D" id="1.10.10.60">
    <property type="entry name" value="Homeodomain-like"/>
    <property type="match status" value="1"/>
</dbReference>
<gene>
    <name evidence="7" type="primary">tetR</name>
    <name evidence="7" type="ORF">SOCE26_014080</name>
</gene>
<dbReference type="SUPFAM" id="SSF46689">
    <property type="entry name" value="Homeodomain-like"/>
    <property type="match status" value="1"/>
</dbReference>
<evidence type="ECO:0000256" key="2">
    <source>
        <dbReference type="ARBA" id="ARBA00023125"/>
    </source>
</evidence>
<dbReference type="InterPro" id="IPR050109">
    <property type="entry name" value="HTH-type_TetR-like_transc_reg"/>
</dbReference>
<dbReference type="InterPro" id="IPR001647">
    <property type="entry name" value="HTH_TetR"/>
</dbReference>
<evidence type="ECO:0000256" key="4">
    <source>
        <dbReference type="PROSITE-ProRule" id="PRU00335"/>
    </source>
</evidence>